<dbReference type="OrthoDB" id="10499143at2759"/>
<gene>
    <name evidence="1" type="ORF">NPIL_364851</name>
</gene>
<dbReference type="AlphaFoldDB" id="A0A8X6IYI3"/>
<protein>
    <submittedName>
        <fullName evidence="1">Uncharacterized protein</fullName>
    </submittedName>
</protein>
<name>A0A8X6IYI3_NEPPI</name>
<reference evidence="1" key="1">
    <citation type="submission" date="2020-08" db="EMBL/GenBank/DDBJ databases">
        <title>Multicomponent nature underlies the extraordinary mechanical properties of spider dragline silk.</title>
        <authorList>
            <person name="Kono N."/>
            <person name="Nakamura H."/>
            <person name="Mori M."/>
            <person name="Yoshida Y."/>
            <person name="Ohtoshi R."/>
            <person name="Malay A.D."/>
            <person name="Moran D.A.P."/>
            <person name="Tomita M."/>
            <person name="Numata K."/>
            <person name="Arakawa K."/>
        </authorList>
    </citation>
    <scope>NUCLEOTIDE SEQUENCE</scope>
</reference>
<keyword evidence="2" id="KW-1185">Reference proteome</keyword>
<comment type="caution">
    <text evidence="1">The sequence shown here is derived from an EMBL/GenBank/DDBJ whole genome shotgun (WGS) entry which is preliminary data.</text>
</comment>
<accession>A0A8X6IYI3</accession>
<evidence type="ECO:0000313" key="2">
    <source>
        <dbReference type="Proteomes" id="UP000887013"/>
    </source>
</evidence>
<sequence length="72" mass="7982">MATVPLHAHGYRSHTYTFPSGTLGAHQAGLCEKLEKSKKEMEKAVDVDRFGCEKGPDSCQALEKKPHINEEI</sequence>
<proteinExistence type="predicted"/>
<evidence type="ECO:0000313" key="1">
    <source>
        <dbReference type="EMBL" id="GFS66364.1"/>
    </source>
</evidence>
<dbReference type="Proteomes" id="UP000887013">
    <property type="component" value="Unassembled WGS sequence"/>
</dbReference>
<organism evidence="1 2">
    <name type="scientific">Nephila pilipes</name>
    <name type="common">Giant wood spider</name>
    <name type="synonym">Nephila maculata</name>
    <dbReference type="NCBI Taxonomy" id="299642"/>
    <lineage>
        <taxon>Eukaryota</taxon>
        <taxon>Metazoa</taxon>
        <taxon>Ecdysozoa</taxon>
        <taxon>Arthropoda</taxon>
        <taxon>Chelicerata</taxon>
        <taxon>Arachnida</taxon>
        <taxon>Araneae</taxon>
        <taxon>Araneomorphae</taxon>
        <taxon>Entelegynae</taxon>
        <taxon>Araneoidea</taxon>
        <taxon>Nephilidae</taxon>
        <taxon>Nephila</taxon>
    </lineage>
</organism>
<dbReference type="EMBL" id="BMAW01094602">
    <property type="protein sequence ID" value="GFS66364.1"/>
    <property type="molecule type" value="Genomic_DNA"/>
</dbReference>